<comment type="subcellular location">
    <subcellularLocation>
        <location evidence="1">Membrane</location>
    </subcellularLocation>
</comment>
<keyword evidence="8" id="KW-1185">Reference proteome</keyword>
<feature type="region of interest" description="Disordered" evidence="3">
    <location>
        <begin position="1"/>
        <end position="24"/>
    </location>
</feature>
<evidence type="ECO:0000256" key="4">
    <source>
        <dbReference type="SAM" id="Phobius"/>
    </source>
</evidence>
<keyword evidence="4" id="KW-1133">Transmembrane helix</keyword>
<keyword evidence="2 4" id="KW-0472">Membrane</keyword>
<evidence type="ECO:0000256" key="2">
    <source>
        <dbReference type="ARBA" id="ARBA00023136"/>
    </source>
</evidence>
<evidence type="ECO:0000313" key="7">
    <source>
        <dbReference type="Proteomes" id="UP000182227"/>
    </source>
</evidence>
<accession>A0A0U1DXS6</accession>
<reference evidence="6 8" key="2">
    <citation type="submission" date="2016-01" db="EMBL/GenBank/DDBJ databases">
        <title>The new phylogeny of the genus Mycobacterium.</title>
        <authorList>
            <person name="Tarcisio F."/>
            <person name="Conor M."/>
            <person name="Antonella G."/>
            <person name="Elisabetta G."/>
            <person name="Giulia F.S."/>
            <person name="Sara T."/>
            <person name="Anna F."/>
            <person name="Clotilde B."/>
            <person name="Roberto B."/>
            <person name="Veronica D.S."/>
            <person name="Fabio R."/>
            <person name="Monica P."/>
            <person name="Olivier J."/>
            <person name="Enrico T."/>
            <person name="Nicola S."/>
        </authorList>
    </citation>
    <scope>NUCLEOTIDE SEQUENCE [LARGE SCALE GENOMIC DNA]</scope>
    <source>
        <strain evidence="6 8">CCUG 50187</strain>
    </source>
</reference>
<proteinExistence type="predicted"/>
<organism evidence="5 7">
    <name type="scientific">Mycolicibacterium conceptionense</name>
    <dbReference type="NCBI Taxonomy" id="451644"/>
    <lineage>
        <taxon>Bacteria</taxon>
        <taxon>Bacillati</taxon>
        <taxon>Actinomycetota</taxon>
        <taxon>Actinomycetes</taxon>
        <taxon>Mycobacteriales</taxon>
        <taxon>Mycobacteriaceae</taxon>
        <taxon>Mycolicibacterium</taxon>
    </lineage>
</organism>
<evidence type="ECO:0000256" key="1">
    <source>
        <dbReference type="ARBA" id="ARBA00004370"/>
    </source>
</evidence>
<evidence type="ECO:0000313" key="5">
    <source>
        <dbReference type="EMBL" id="CQD23554.1"/>
    </source>
</evidence>
<dbReference type="RefSeq" id="WP_085140610.1">
    <property type="nucleotide sequence ID" value="NZ_JACKVA010000012.1"/>
</dbReference>
<dbReference type="Proteomes" id="UP000193811">
    <property type="component" value="Unassembled WGS sequence"/>
</dbReference>
<evidence type="ECO:0000256" key="3">
    <source>
        <dbReference type="SAM" id="MobiDB-lite"/>
    </source>
</evidence>
<keyword evidence="4" id="KW-0812">Transmembrane</keyword>
<dbReference type="GeneID" id="44295809"/>
<dbReference type="EMBL" id="LQOP01000013">
    <property type="protein sequence ID" value="ORV28028.1"/>
    <property type="molecule type" value="Genomic_DNA"/>
</dbReference>
<dbReference type="PANTHER" id="PTHR37042:SF4">
    <property type="entry name" value="OUTER MEMBRANE PROTEIN RV1973"/>
    <property type="match status" value="1"/>
</dbReference>
<sequence>MTATTDDDTTAPTDTEAPGTGRQRRLSVAAGAAVLVAATAMTAVLGWQVLQLRKLDAAGSQARAAATSYAETLTSIDSSKIDENFTRVLDGATGEFKDMYAQSSGQLGRLLAEHKATAHGMVVESAVKSATPETVEVLLFVDQSVSNAAMPEPRLDRSRIRMTMKKVDGRWLASKVELI</sequence>
<reference evidence="5 7" key="1">
    <citation type="submission" date="2015-03" db="EMBL/GenBank/DDBJ databases">
        <authorList>
            <person name="Murphy D."/>
        </authorList>
    </citation>
    <scope>NUCLEOTIDE SEQUENCE [LARGE SCALE GENOMIC DNA]</scope>
    <source>
        <strain evidence="5 7">D16</strain>
    </source>
</reference>
<gene>
    <name evidence="6" type="ORF">AWB98_10140</name>
    <name evidence="5" type="ORF">BN970_05904</name>
</gene>
<dbReference type="GO" id="GO:0016020">
    <property type="term" value="C:membrane"/>
    <property type="evidence" value="ECO:0007669"/>
    <property type="project" value="UniProtKB-SubCell"/>
</dbReference>
<protein>
    <submittedName>
        <fullName evidence="5">Mce associated membrane protein</fullName>
    </submittedName>
    <submittedName>
        <fullName evidence="6">Mce protein</fullName>
    </submittedName>
</protein>
<dbReference type="AlphaFoldDB" id="A0A0U1DXS6"/>
<dbReference type="EMBL" id="CTEF01000006">
    <property type="protein sequence ID" value="CQD23554.1"/>
    <property type="molecule type" value="Genomic_DNA"/>
</dbReference>
<evidence type="ECO:0000313" key="6">
    <source>
        <dbReference type="EMBL" id="ORV28028.1"/>
    </source>
</evidence>
<evidence type="ECO:0000313" key="8">
    <source>
        <dbReference type="Proteomes" id="UP000193811"/>
    </source>
</evidence>
<dbReference type="PANTHER" id="PTHR37042">
    <property type="entry name" value="OUTER MEMBRANE PROTEIN RV1973"/>
    <property type="match status" value="1"/>
</dbReference>
<feature type="compositionally biased region" description="Low complexity" evidence="3">
    <location>
        <begin position="10"/>
        <end position="21"/>
    </location>
</feature>
<feature type="transmembrane region" description="Helical" evidence="4">
    <location>
        <begin position="28"/>
        <end position="50"/>
    </location>
</feature>
<dbReference type="Proteomes" id="UP000182227">
    <property type="component" value="Unassembled WGS sequence"/>
</dbReference>
<name>A0A0U1DXS6_9MYCO</name>